<proteinExistence type="predicted"/>
<protein>
    <submittedName>
        <fullName evidence="3 4">Bacterial alpha-L-rhamnosidase</fullName>
    </submittedName>
</protein>
<gene>
    <name evidence="3" type="ORF">DJ90_2228</name>
    <name evidence="4" type="ORF">GNQ08_16720</name>
</gene>
<dbReference type="GeneID" id="77007871"/>
<dbReference type="AlphaFoldDB" id="A0A090YV16"/>
<organism evidence="3 5">
    <name type="scientific">Paenibacillus macerans</name>
    <name type="common">Bacillus macerans</name>
    <dbReference type="NCBI Taxonomy" id="44252"/>
    <lineage>
        <taxon>Bacteria</taxon>
        <taxon>Bacillati</taxon>
        <taxon>Bacillota</taxon>
        <taxon>Bacilli</taxon>
        <taxon>Bacillales</taxon>
        <taxon>Paenibacillaceae</taxon>
        <taxon>Paenibacillus</taxon>
    </lineage>
</organism>
<reference evidence="4 6" key="2">
    <citation type="submission" date="2019-11" db="EMBL/GenBank/DDBJ databases">
        <title>Draft genome sequences of five Paenibacillus species of dairy origin.</title>
        <authorList>
            <person name="Olajide A.M."/>
            <person name="Chen S."/>
            <person name="Lapointe G."/>
        </authorList>
    </citation>
    <scope>NUCLEOTIDE SEQUENCE [LARGE SCALE GENOMIC DNA]</scope>
    <source>
        <strain evidence="4 6">3CT49</strain>
    </source>
</reference>
<feature type="domain" description="Glycosyl hydrolase family 78 alpha-rhamnosidase N-terminal" evidence="2">
    <location>
        <begin position="25"/>
        <end position="165"/>
    </location>
</feature>
<dbReference type="RefSeq" id="WP_036623843.1">
    <property type="nucleotide sequence ID" value="NZ_BGML01000008.1"/>
</dbReference>
<dbReference type="Pfam" id="PF21104">
    <property type="entry name" value="Glyco_hydro_78_N"/>
    <property type="match status" value="1"/>
</dbReference>
<evidence type="ECO:0000259" key="2">
    <source>
        <dbReference type="Pfam" id="PF21104"/>
    </source>
</evidence>
<dbReference type="EMBL" id="WNZZ01000012">
    <property type="protein sequence ID" value="MUG24035.1"/>
    <property type="molecule type" value="Genomic_DNA"/>
</dbReference>
<dbReference type="Proteomes" id="UP000442469">
    <property type="component" value="Unassembled WGS sequence"/>
</dbReference>
<dbReference type="STRING" id="44252.DJ90_2228"/>
<dbReference type="OrthoDB" id="9815108at2"/>
<dbReference type="GO" id="GO:0005975">
    <property type="term" value="P:carbohydrate metabolic process"/>
    <property type="evidence" value="ECO:0007669"/>
    <property type="project" value="InterPro"/>
</dbReference>
<sequence length="514" mass="59150">MGIRQEWVEKAQNLIPELLETSVYPQEVIAVYPDEAAFQGWRKESLGSYERVLDQPFDSGESFILDFGDHQVGYVTFKIKATGSPQDAPLRLKLIFGEMPCEVAENFDDYNGWISRSWLQDEVINIDVLPCELKLPRRYAFRYLKVIVQETSPKFKAAFEKIYCTSVSSADPAGLRPLPDDLPKDVATMDRIGIKTLQDCMQTVFEDGPKRDRRLWIGDLRLQALANYVTFGNFDLVKRCLYLFAGMTLDKGEVGACLFENPEPHVDDTLLFDYSLFFVAVLHDYYAASGDKELLQELWPVALEQLDLAWLKVGADDLVTDDPSWWCFVDWHPELNKQASAQAIFIYCLKRAMVLARELSRKNEAELIVERIHLLSKAAVTQLYDPGHGFFISGRDRQISWASQIWMALAEVLEPKDNDALMNRLFEKPPAIRPNTPYMYHHLIEALLVTGNKEKALEQMRAYWGEMVKDGADTFWEVYNPQEKKLSPYGSNLINSYCHAWSCTPTYFIRKYFV</sequence>
<keyword evidence="5" id="KW-1185">Reference proteome</keyword>
<evidence type="ECO:0000313" key="4">
    <source>
        <dbReference type="EMBL" id="MUG24035.1"/>
    </source>
</evidence>
<dbReference type="Pfam" id="PF17389">
    <property type="entry name" value="Bac_rhamnosid6H"/>
    <property type="match status" value="1"/>
</dbReference>
<dbReference type="InterPro" id="IPR035396">
    <property type="entry name" value="Bac_rhamnosid6H"/>
</dbReference>
<dbReference type="PANTHER" id="PTHR34987">
    <property type="entry name" value="C, PUTATIVE (AFU_ORTHOLOGUE AFUA_3G02880)-RELATED"/>
    <property type="match status" value="1"/>
</dbReference>
<dbReference type="Proteomes" id="UP000029278">
    <property type="component" value="Unassembled WGS sequence"/>
</dbReference>
<accession>A0A090YV16</accession>
<evidence type="ECO:0000259" key="1">
    <source>
        <dbReference type="Pfam" id="PF17389"/>
    </source>
</evidence>
<evidence type="ECO:0000313" key="6">
    <source>
        <dbReference type="Proteomes" id="UP000442469"/>
    </source>
</evidence>
<evidence type="ECO:0000313" key="5">
    <source>
        <dbReference type="Proteomes" id="UP000029278"/>
    </source>
</evidence>
<dbReference type="InterPro" id="IPR012341">
    <property type="entry name" value="6hp_glycosidase-like_sf"/>
</dbReference>
<dbReference type="InterPro" id="IPR049164">
    <property type="entry name" value="Glyco_hydro_78_N"/>
</dbReference>
<feature type="domain" description="Alpha-L-rhamnosidase six-hairpin glycosidase" evidence="1">
    <location>
        <begin position="189"/>
        <end position="510"/>
    </location>
</feature>
<name>A0A090YV16_PAEMA</name>
<dbReference type="EMBL" id="JMQA01000041">
    <property type="protein sequence ID" value="KFM95950.1"/>
    <property type="molecule type" value="Genomic_DNA"/>
</dbReference>
<evidence type="ECO:0000313" key="3">
    <source>
        <dbReference type="EMBL" id="KFM95950.1"/>
    </source>
</evidence>
<dbReference type="InterPro" id="IPR008928">
    <property type="entry name" value="6-hairpin_glycosidase_sf"/>
</dbReference>
<dbReference type="SUPFAM" id="SSF48208">
    <property type="entry name" value="Six-hairpin glycosidases"/>
    <property type="match status" value="1"/>
</dbReference>
<comment type="caution">
    <text evidence="3">The sequence shown here is derived from an EMBL/GenBank/DDBJ whole genome shotgun (WGS) entry which is preliminary data.</text>
</comment>
<dbReference type="HOGENOM" id="CLU_039489_0_0_9"/>
<dbReference type="PATRIC" id="fig|44252.3.peg.5108"/>
<dbReference type="Gene3D" id="1.50.10.10">
    <property type="match status" value="1"/>
</dbReference>
<dbReference type="PANTHER" id="PTHR34987:SF4">
    <property type="entry name" value="ALPHA-L-RHAMNOSIDASE C-TERMINAL DOMAIN-CONTAINING PROTEIN"/>
    <property type="match status" value="1"/>
</dbReference>
<reference evidence="3 5" key="1">
    <citation type="submission" date="2014-04" db="EMBL/GenBank/DDBJ databases">
        <authorList>
            <person name="Bishop-Lilly K.A."/>
            <person name="Broomall S.M."/>
            <person name="Chain P.S."/>
            <person name="Chertkov O."/>
            <person name="Coyne S.R."/>
            <person name="Daligault H.E."/>
            <person name="Davenport K.W."/>
            <person name="Erkkila T."/>
            <person name="Frey K.G."/>
            <person name="Gibbons H.S."/>
            <person name="Gu W."/>
            <person name="Jaissle J."/>
            <person name="Johnson S.L."/>
            <person name="Koroleva G.I."/>
            <person name="Ladner J.T."/>
            <person name="Lo C.-C."/>
            <person name="Minogue T.D."/>
            <person name="Munk C."/>
            <person name="Palacios G.F."/>
            <person name="Redden C.L."/>
            <person name="Rosenzweig C.N."/>
            <person name="Scholz M.B."/>
            <person name="Teshima H."/>
            <person name="Xu Y."/>
        </authorList>
    </citation>
    <scope>NUCLEOTIDE SEQUENCE [LARGE SCALE GENOMIC DNA]</scope>
    <source>
        <strain evidence="3 5">8244</strain>
    </source>
</reference>